<keyword evidence="2" id="KW-1185">Reference proteome</keyword>
<sequence>MDSTSSPTSRCSNTKLSKYSVEHRLLFHSHWIVIPQDSSILKVLGLSIGRSVMRWSPLARFIPGGEGWLAEKGRIYRADLKSRFAFDSTNVKLSLVECLVSKWIRRSEPRSLPLVFEANSTQKKKKRVFLVKEITKFHVTGNLAIIILGWIKPRLSSMNAIKWGCVVGLINALRIQFTSSLLTWVLIGFTSYQAHCCRPVTAPPCKNCSPFTHTNNCYIVMFSAISTTTDHSNQQLDTVMNRILHIHEPWLSLVRGFMWRGSRTRFPGSRCNLLSAWIGKWRLKIHPRCDSCGLHFSYRRGYWCSILSRMVHNSMCNCIHDAKLSSLCKCADGNYFNIRVFRSMILTRWTQYLIDFTYYFISFIEKTPPAKLDFIP</sequence>
<name>A0A0L6VFP4_9BASI</name>
<dbReference type="Proteomes" id="UP000037035">
    <property type="component" value="Unassembled WGS sequence"/>
</dbReference>
<proteinExistence type="predicted"/>
<comment type="caution">
    <text evidence="1">The sequence shown here is derived from an EMBL/GenBank/DDBJ whole genome shotgun (WGS) entry which is preliminary data.</text>
</comment>
<accession>A0A0L6VFP4</accession>
<dbReference type="AlphaFoldDB" id="A0A0L6VFP4"/>
<dbReference type="EMBL" id="LAVV01006507">
    <property type="protein sequence ID" value="KNZ59559.1"/>
    <property type="molecule type" value="Genomic_DNA"/>
</dbReference>
<dbReference type="VEuPathDB" id="FungiDB:VP01_1702g1"/>
<organism evidence="1 2">
    <name type="scientific">Puccinia sorghi</name>
    <dbReference type="NCBI Taxonomy" id="27349"/>
    <lineage>
        <taxon>Eukaryota</taxon>
        <taxon>Fungi</taxon>
        <taxon>Dikarya</taxon>
        <taxon>Basidiomycota</taxon>
        <taxon>Pucciniomycotina</taxon>
        <taxon>Pucciniomycetes</taxon>
        <taxon>Pucciniales</taxon>
        <taxon>Pucciniaceae</taxon>
        <taxon>Puccinia</taxon>
    </lineage>
</organism>
<gene>
    <name evidence="1" type="ORF">VP01_1702g1</name>
</gene>
<reference evidence="1 2" key="1">
    <citation type="submission" date="2015-08" db="EMBL/GenBank/DDBJ databases">
        <title>Next Generation Sequencing and Analysis of the Genome of Puccinia sorghi L Schw, the Causal Agent of Maize Common Rust.</title>
        <authorList>
            <person name="Rochi L."/>
            <person name="Burguener G."/>
            <person name="Darino M."/>
            <person name="Turjanski A."/>
            <person name="Kreff E."/>
            <person name="Dieguez M.J."/>
            <person name="Sacco F."/>
        </authorList>
    </citation>
    <scope>NUCLEOTIDE SEQUENCE [LARGE SCALE GENOMIC DNA]</scope>
    <source>
        <strain evidence="1 2">RO10H11247</strain>
    </source>
</reference>
<evidence type="ECO:0000313" key="2">
    <source>
        <dbReference type="Proteomes" id="UP000037035"/>
    </source>
</evidence>
<evidence type="ECO:0000313" key="1">
    <source>
        <dbReference type="EMBL" id="KNZ59559.1"/>
    </source>
</evidence>
<protein>
    <submittedName>
        <fullName evidence="1">Uncharacterized protein</fullName>
    </submittedName>
</protein>